<dbReference type="Proteomes" id="UP000466307">
    <property type="component" value="Unassembled WGS sequence"/>
</dbReference>
<dbReference type="PROSITE" id="PS51186">
    <property type="entry name" value="GNAT"/>
    <property type="match status" value="1"/>
</dbReference>
<organism evidence="3 4">
    <name type="scientific">Gordonia desulfuricans</name>
    <dbReference type="NCBI Taxonomy" id="89051"/>
    <lineage>
        <taxon>Bacteria</taxon>
        <taxon>Bacillati</taxon>
        <taxon>Actinomycetota</taxon>
        <taxon>Actinomycetes</taxon>
        <taxon>Mycobacteriales</taxon>
        <taxon>Gordoniaceae</taxon>
        <taxon>Gordonia</taxon>
    </lineage>
</organism>
<dbReference type="CDD" id="cd04301">
    <property type="entry name" value="NAT_SF"/>
    <property type="match status" value="1"/>
</dbReference>
<evidence type="ECO:0000313" key="3">
    <source>
        <dbReference type="EMBL" id="NDK91284.1"/>
    </source>
</evidence>
<dbReference type="GO" id="GO:0016747">
    <property type="term" value="F:acyltransferase activity, transferring groups other than amino-acyl groups"/>
    <property type="evidence" value="ECO:0007669"/>
    <property type="project" value="InterPro"/>
</dbReference>
<dbReference type="EMBL" id="JAADZU010000063">
    <property type="protein sequence ID" value="NDK91284.1"/>
    <property type="molecule type" value="Genomic_DNA"/>
</dbReference>
<dbReference type="Gene3D" id="3.40.630.30">
    <property type="match status" value="1"/>
</dbReference>
<dbReference type="AlphaFoldDB" id="A0A7K3LSM1"/>
<gene>
    <name evidence="3" type="ORF">GYA93_17090</name>
</gene>
<name>A0A7K3LSM1_9ACTN</name>
<dbReference type="SUPFAM" id="SSF55729">
    <property type="entry name" value="Acyl-CoA N-acyltransferases (Nat)"/>
    <property type="match status" value="1"/>
</dbReference>
<dbReference type="InterPro" id="IPR052523">
    <property type="entry name" value="Trichothecene_AcTrans"/>
</dbReference>
<evidence type="ECO:0000256" key="1">
    <source>
        <dbReference type="SAM" id="MobiDB-lite"/>
    </source>
</evidence>
<proteinExistence type="predicted"/>
<comment type="caution">
    <text evidence="3">The sequence shown here is derived from an EMBL/GenBank/DDBJ whole genome shotgun (WGS) entry which is preliminary data.</text>
</comment>
<dbReference type="RefSeq" id="WP_082365969.1">
    <property type="nucleotide sequence ID" value="NZ_JAADZU010000063.1"/>
</dbReference>
<keyword evidence="3" id="KW-0808">Transferase</keyword>
<evidence type="ECO:0000259" key="2">
    <source>
        <dbReference type="PROSITE" id="PS51186"/>
    </source>
</evidence>
<dbReference type="PANTHER" id="PTHR42791">
    <property type="entry name" value="GNAT FAMILY ACETYLTRANSFERASE"/>
    <property type="match status" value="1"/>
</dbReference>
<keyword evidence="4" id="KW-1185">Reference proteome</keyword>
<feature type="region of interest" description="Disordered" evidence="1">
    <location>
        <begin position="1"/>
        <end position="29"/>
    </location>
</feature>
<evidence type="ECO:0000313" key="4">
    <source>
        <dbReference type="Proteomes" id="UP000466307"/>
    </source>
</evidence>
<accession>A0A7K3LSM1</accession>
<protein>
    <submittedName>
        <fullName evidence="3">GNAT family N-acetyltransferase</fullName>
    </submittedName>
</protein>
<dbReference type="Pfam" id="PF00583">
    <property type="entry name" value="Acetyltransf_1"/>
    <property type="match status" value="1"/>
</dbReference>
<feature type="compositionally biased region" description="Basic and acidic residues" evidence="1">
    <location>
        <begin position="1"/>
        <end position="10"/>
    </location>
</feature>
<reference evidence="3 4" key="1">
    <citation type="submission" date="2020-01" db="EMBL/GenBank/DDBJ databases">
        <title>Investigation of new actinobacteria for the biodesulphurisation of diesel fuel.</title>
        <authorList>
            <person name="Athi Narayanan S.M."/>
        </authorList>
    </citation>
    <scope>NUCLEOTIDE SEQUENCE [LARGE SCALE GENOMIC DNA]</scope>
    <source>
        <strain evidence="3 4">213E</strain>
    </source>
</reference>
<feature type="domain" description="N-acetyltransferase" evidence="2">
    <location>
        <begin position="26"/>
        <end position="211"/>
    </location>
</feature>
<dbReference type="InterPro" id="IPR000182">
    <property type="entry name" value="GNAT_dom"/>
</dbReference>
<dbReference type="PANTHER" id="PTHR42791:SF1">
    <property type="entry name" value="N-ACETYLTRANSFERASE DOMAIN-CONTAINING PROTEIN"/>
    <property type="match status" value="1"/>
</dbReference>
<dbReference type="InterPro" id="IPR016181">
    <property type="entry name" value="Acyl_CoA_acyltransferase"/>
</dbReference>
<sequence length="215" mass="23329">MAESPERPQSEKPGPARSEPAKSRPRTVVTAATDRDVVASLLATAFADDPVMTWTQPDKRKHHSIFATLLSTSYADARLDVAGCDGEPMGAAIWMPPGRRSSRTDDLRALIAFIRILGPRVVQGTIVDAMCEGRRPDEPHWYLADLGAAVQGRGVGTALLRAGIDRAGDAPAYLESSNEVNVPLYERFGFEVTGEIHLPFGGPTLWTMLRRGQGH</sequence>